<evidence type="ECO:0000256" key="6">
    <source>
        <dbReference type="ARBA" id="ARBA00047942"/>
    </source>
</evidence>
<dbReference type="GO" id="GO:0009007">
    <property type="term" value="F:site-specific DNA-methyltransferase (adenine-specific) activity"/>
    <property type="evidence" value="ECO:0007669"/>
    <property type="project" value="UniProtKB-EC"/>
</dbReference>
<reference evidence="7 8" key="1">
    <citation type="submission" date="2017-02" db="EMBL/GenBank/DDBJ databases">
        <title>Complete genome sequence of Lactobacillus helveticus.</title>
        <authorList>
            <person name="Kim J.F."/>
            <person name="Chung Y."/>
            <person name="Kwak M."/>
        </authorList>
    </citation>
    <scope>NUCLEOTIDE SEQUENCE [LARGE SCALE GENOMIC DNA]</scope>
    <source>
        <strain evidence="7 8">LH5</strain>
    </source>
</reference>
<accession>A0A3Q8SPX3</accession>
<dbReference type="Proteomes" id="UP000267945">
    <property type="component" value="Chromosome"/>
</dbReference>
<evidence type="ECO:0000313" key="8">
    <source>
        <dbReference type="Proteomes" id="UP000267945"/>
    </source>
</evidence>
<dbReference type="PRINTS" id="PR00505">
    <property type="entry name" value="D12N6MTFRASE"/>
</dbReference>
<dbReference type="SUPFAM" id="SSF53335">
    <property type="entry name" value="S-adenosyl-L-methionine-dependent methyltransferases"/>
    <property type="match status" value="1"/>
</dbReference>
<dbReference type="EC" id="2.1.1.72" evidence="2"/>
<dbReference type="InterPro" id="IPR012327">
    <property type="entry name" value="MeTrfase_D12"/>
</dbReference>
<dbReference type="PANTHER" id="PTHR30481:SF2">
    <property type="entry name" value="SITE-SPECIFIC DNA-METHYLTRANSFERASE (ADENINE-SPECIFIC)"/>
    <property type="match status" value="1"/>
</dbReference>
<dbReference type="GO" id="GO:0043565">
    <property type="term" value="F:sequence-specific DNA binding"/>
    <property type="evidence" value="ECO:0007669"/>
    <property type="project" value="TreeGrafter"/>
</dbReference>
<comment type="catalytic activity">
    <reaction evidence="6">
        <text>a 2'-deoxyadenosine in DNA + S-adenosyl-L-methionine = an N(6)-methyl-2'-deoxyadenosine in DNA + S-adenosyl-L-homocysteine + H(+)</text>
        <dbReference type="Rhea" id="RHEA:15197"/>
        <dbReference type="Rhea" id="RHEA-COMP:12418"/>
        <dbReference type="Rhea" id="RHEA-COMP:12419"/>
        <dbReference type="ChEBI" id="CHEBI:15378"/>
        <dbReference type="ChEBI" id="CHEBI:57856"/>
        <dbReference type="ChEBI" id="CHEBI:59789"/>
        <dbReference type="ChEBI" id="CHEBI:90615"/>
        <dbReference type="ChEBI" id="CHEBI:90616"/>
        <dbReference type="EC" id="2.1.1.72"/>
    </reaction>
</comment>
<dbReference type="GO" id="GO:0032259">
    <property type="term" value="P:methylation"/>
    <property type="evidence" value="ECO:0007669"/>
    <property type="project" value="UniProtKB-KW"/>
</dbReference>
<dbReference type="Gene3D" id="1.10.1020.10">
    <property type="entry name" value="Adenine-specific Methyltransferase, Domain 2"/>
    <property type="match status" value="1"/>
</dbReference>
<evidence type="ECO:0000256" key="3">
    <source>
        <dbReference type="ARBA" id="ARBA00022603"/>
    </source>
</evidence>
<dbReference type="AlphaFoldDB" id="A0A3Q8SPX3"/>
<evidence type="ECO:0000256" key="2">
    <source>
        <dbReference type="ARBA" id="ARBA00011900"/>
    </source>
</evidence>
<dbReference type="GO" id="GO:0009307">
    <property type="term" value="P:DNA restriction-modification system"/>
    <property type="evidence" value="ECO:0007669"/>
    <property type="project" value="InterPro"/>
</dbReference>
<keyword evidence="4" id="KW-0808">Transferase</keyword>
<dbReference type="Gene3D" id="3.40.50.150">
    <property type="entry name" value="Vaccinia Virus protein VP39"/>
    <property type="match status" value="1"/>
</dbReference>
<comment type="similarity">
    <text evidence="1">Belongs to the N(4)/N(6)-methyltransferase family.</text>
</comment>
<dbReference type="GO" id="GO:1904047">
    <property type="term" value="F:S-adenosyl-L-methionine binding"/>
    <property type="evidence" value="ECO:0007669"/>
    <property type="project" value="TreeGrafter"/>
</dbReference>
<organism evidence="7 8">
    <name type="scientific">Lactobacillus helveticus</name>
    <name type="common">Lactobacillus suntoryeus</name>
    <dbReference type="NCBI Taxonomy" id="1587"/>
    <lineage>
        <taxon>Bacteria</taxon>
        <taxon>Bacillati</taxon>
        <taxon>Bacillota</taxon>
        <taxon>Bacilli</taxon>
        <taxon>Lactobacillales</taxon>
        <taxon>Lactobacillaceae</taxon>
        <taxon>Lactobacillus</taxon>
    </lineage>
</organism>
<evidence type="ECO:0000256" key="5">
    <source>
        <dbReference type="ARBA" id="ARBA00022691"/>
    </source>
</evidence>
<evidence type="ECO:0000256" key="1">
    <source>
        <dbReference type="ARBA" id="ARBA00006594"/>
    </source>
</evidence>
<dbReference type="RefSeq" id="WP_014919374.1">
    <property type="nucleotide sequence ID" value="NZ_CP019581.1"/>
</dbReference>
<dbReference type="GO" id="GO:0006298">
    <property type="term" value="P:mismatch repair"/>
    <property type="evidence" value="ECO:0007669"/>
    <property type="project" value="TreeGrafter"/>
</dbReference>
<gene>
    <name evidence="7" type="ORF">LH5_01157</name>
</gene>
<dbReference type="PANTHER" id="PTHR30481">
    <property type="entry name" value="DNA ADENINE METHYLASE"/>
    <property type="match status" value="1"/>
</dbReference>
<protein>
    <recommendedName>
        <fullName evidence="2">site-specific DNA-methyltransferase (adenine-specific)</fullName>
        <ecNumber evidence="2">2.1.1.72</ecNumber>
    </recommendedName>
</protein>
<dbReference type="REBASE" id="285259">
    <property type="entry name" value="M.LheLH5ORF1157P"/>
</dbReference>
<sequence>MPTTRSPLRYPGGKTQLSKYVKYLLKLNNISDTYIEPFAGGFGVGLDLLYSNAVRKVVINDLDPSIFAIWYAILNNPIQFINLIKNTSVDIYEWNRQKKIHEQTKQNPKSLDNAFSSFFLNRTNVSGIINGGPIGGKEQTGNYKLNCRYNKKVLINKIAKIASYKNRIVLTNLDANQFIVEEIPKYPKNNTFIFFDPPYYSQGKNLYLSFVDKDKHGKLAQNIINLKKYNWITTYDIEEEILKLYQGKVKSYTYSLNYSVNKKRKAKEFIFANNNTKIKSFDRVKLEEISNTIIPKK</sequence>
<dbReference type="EMBL" id="CP019581">
    <property type="protein sequence ID" value="AZK91399.1"/>
    <property type="molecule type" value="Genomic_DNA"/>
</dbReference>
<evidence type="ECO:0000256" key="4">
    <source>
        <dbReference type="ARBA" id="ARBA00022679"/>
    </source>
</evidence>
<dbReference type="PIRSF" id="PIRSF000398">
    <property type="entry name" value="M_m6A_EcoRV"/>
    <property type="match status" value="1"/>
</dbReference>
<evidence type="ECO:0000313" key="7">
    <source>
        <dbReference type="EMBL" id="AZK91399.1"/>
    </source>
</evidence>
<dbReference type="InterPro" id="IPR012263">
    <property type="entry name" value="M_m6A_EcoRV"/>
</dbReference>
<keyword evidence="3" id="KW-0489">Methyltransferase</keyword>
<dbReference type="InterPro" id="IPR029063">
    <property type="entry name" value="SAM-dependent_MTases_sf"/>
</dbReference>
<name>A0A3Q8SPX3_LACHE</name>
<dbReference type="InterPro" id="IPR023095">
    <property type="entry name" value="Ade_MeTrfase_dom_2"/>
</dbReference>
<keyword evidence="5" id="KW-0949">S-adenosyl-L-methionine</keyword>
<proteinExistence type="inferred from homology"/>